<dbReference type="InterPro" id="IPR038969">
    <property type="entry name" value="FEN"/>
</dbReference>
<keyword evidence="9" id="KW-1185">Reference proteome</keyword>
<gene>
    <name evidence="8" type="ORF">GCM10022223_68670</name>
</gene>
<feature type="domain" description="5'-3' exonuclease" evidence="7">
    <location>
        <begin position="15"/>
        <end position="288"/>
    </location>
</feature>
<dbReference type="SUPFAM" id="SSF88723">
    <property type="entry name" value="PIN domain-like"/>
    <property type="match status" value="1"/>
</dbReference>
<organism evidence="8 9">
    <name type="scientific">Kineosporia mesophila</name>
    <dbReference type="NCBI Taxonomy" id="566012"/>
    <lineage>
        <taxon>Bacteria</taxon>
        <taxon>Bacillati</taxon>
        <taxon>Actinomycetota</taxon>
        <taxon>Actinomycetes</taxon>
        <taxon>Kineosporiales</taxon>
        <taxon>Kineosporiaceae</taxon>
        <taxon>Kineosporia</taxon>
    </lineage>
</organism>
<dbReference type="CDD" id="cd09859">
    <property type="entry name" value="PIN_53EXO"/>
    <property type="match status" value="1"/>
</dbReference>
<dbReference type="SMART" id="SM00475">
    <property type="entry name" value="53EXOc"/>
    <property type="match status" value="1"/>
</dbReference>
<dbReference type="SUPFAM" id="SSF47807">
    <property type="entry name" value="5' to 3' exonuclease, C-terminal subdomain"/>
    <property type="match status" value="1"/>
</dbReference>
<evidence type="ECO:0000313" key="8">
    <source>
        <dbReference type="EMBL" id="GAA3639785.1"/>
    </source>
</evidence>
<reference evidence="9" key="1">
    <citation type="journal article" date="2019" name="Int. J. Syst. Evol. Microbiol.">
        <title>The Global Catalogue of Microorganisms (GCM) 10K type strain sequencing project: providing services to taxonomists for standard genome sequencing and annotation.</title>
        <authorList>
            <consortium name="The Broad Institute Genomics Platform"/>
            <consortium name="The Broad Institute Genome Sequencing Center for Infectious Disease"/>
            <person name="Wu L."/>
            <person name="Ma J."/>
        </authorList>
    </citation>
    <scope>NUCLEOTIDE SEQUENCE [LARGE SCALE GENOMIC DNA]</scope>
    <source>
        <strain evidence="9">JCM 16902</strain>
    </source>
</reference>
<keyword evidence="2" id="KW-0378">Hydrolase</keyword>
<evidence type="ECO:0000313" key="9">
    <source>
        <dbReference type="Proteomes" id="UP001501074"/>
    </source>
</evidence>
<keyword evidence="1" id="KW-0540">Nuclease</keyword>
<comment type="function">
    <text evidence="5">5'-3' exonuclease acting preferentially on double-stranded DNA.</text>
</comment>
<evidence type="ECO:0000256" key="1">
    <source>
        <dbReference type="ARBA" id="ARBA00022722"/>
    </source>
</evidence>
<protein>
    <recommendedName>
        <fullName evidence="6">5'-3' exonuclease</fullName>
    </recommendedName>
</protein>
<dbReference type="InterPro" id="IPR020046">
    <property type="entry name" value="5-3_exonucl_a-hlix_arch_N"/>
</dbReference>
<evidence type="ECO:0000256" key="6">
    <source>
        <dbReference type="ARBA" id="ARBA00050026"/>
    </source>
</evidence>
<proteinExistence type="predicted"/>
<dbReference type="Gene3D" id="3.40.50.1010">
    <property type="entry name" value="5'-nuclease"/>
    <property type="match status" value="1"/>
</dbReference>
<dbReference type="Proteomes" id="UP001501074">
    <property type="component" value="Unassembled WGS sequence"/>
</dbReference>
<evidence type="ECO:0000259" key="7">
    <source>
        <dbReference type="SMART" id="SM00475"/>
    </source>
</evidence>
<dbReference type="InterPro" id="IPR008918">
    <property type="entry name" value="HhH2"/>
</dbReference>
<dbReference type="CDD" id="cd09898">
    <property type="entry name" value="H3TH_53EXO"/>
    <property type="match status" value="1"/>
</dbReference>
<dbReference type="InterPro" id="IPR036279">
    <property type="entry name" value="5-3_exonuclease_C_sf"/>
</dbReference>
<evidence type="ECO:0000256" key="3">
    <source>
        <dbReference type="ARBA" id="ARBA00022839"/>
    </source>
</evidence>
<evidence type="ECO:0000256" key="4">
    <source>
        <dbReference type="ARBA" id="ARBA00023125"/>
    </source>
</evidence>
<dbReference type="EMBL" id="BAAAZO010000013">
    <property type="protein sequence ID" value="GAA3639785.1"/>
    <property type="molecule type" value="Genomic_DNA"/>
</dbReference>
<evidence type="ECO:0000256" key="5">
    <source>
        <dbReference type="ARBA" id="ARBA00049957"/>
    </source>
</evidence>
<dbReference type="InterPro" id="IPR002421">
    <property type="entry name" value="5-3_exonuclease"/>
</dbReference>
<name>A0ABP7ATR7_9ACTN</name>
<sequence length="367" mass="39278">MRGPDPGGILERVPVPLLLAVDGNSLLHRAHHAMSQGDLRDADGAPIWALKGLISFLATASARLRPDALVVGFDCAAGESVRRGDYDGYKAHRPEKSEDLCLQLDAAPGFLAAAGVTVVVPKGYEADDVMASSARAARKHGWQATVVTSDRDMFALVDQNTSVLRVMNGGIDGSPLIDPQGLQAQYGVRPDQYKDFAALRGDASDNLPGAFGVGPKRAAKLLAEFDTVERVYEILDEGREDEVATLIGPAATAALAGEEARANVARNQHLMELRRDLRLPKIATMALPLDQDRLQGTLRARDIRLGGSLWSLTGGEPPSWYGERVYGQGPRRPAAPPDRVITLPRPLGNRASRKAAALADAGQMSLF</sequence>
<dbReference type="PANTHER" id="PTHR42646:SF2">
    <property type="entry name" value="5'-3' EXONUCLEASE FAMILY PROTEIN"/>
    <property type="match status" value="1"/>
</dbReference>
<keyword evidence="4" id="KW-0238">DNA-binding</keyword>
<dbReference type="SMART" id="SM00279">
    <property type="entry name" value="HhH2"/>
    <property type="match status" value="1"/>
</dbReference>
<dbReference type="Gene3D" id="1.10.150.20">
    <property type="entry name" value="5' to 3' exonuclease, C-terminal subdomain"/>
    <property type="match status" value="1"/>
</dbReference>
<accession>A0ABP7ATR7</accession>
<evidence type="ECO:0000256" key="2">
    <source>
        <dbReference type="ARBA" id="ARBA00022801"/>
    </source>
</evidence>
<dbReference type="Pfam" id="PF01367">
    <property type="entry name" value="5_3_exonuc"/>
    <property type="match status" value="1"/>
</dbReference>
<dbReference type="InterPro" id="IPR020045">
    <property type="entry name" value="DNA_polI_H3TH"/>
</dbReference>
<comment type="caution">
    <text evidence="8">The sequence shown here is derived from an EMBL/GenBank/DDBJ whole genome shotgun (WGS) entry which is preliminary data.</text>
</comment>
<keyword evidence="3" id="KW-0269">Exonuclease</keyword>
<dbReference type="InterPro" id="IPR029060">
    <property type="entry name" value="PIN-like_dom_sf"/>
</dbReference>
<dbReference type="Pfam" id="PF02739">
    <property type="entry name" value="5_3_exonuc_N"/>
    <property type="match status" value="1"/>
</dbReference>
<dbReference type="PANTHER" id="PTHR42646">
    <property type="entry name" value="FLAP ENDONUCLEASE XNI"/>
    <property type="match status" value="1"/>
</dbReference>